<organism evidence="3 4">
    <name type="scientific">Dichanthelium oligosanthes</name>
    <dbReference type="NCBI Taxonomy" id="888268"/>
    <lineage>
        <taxon>Eukaryota</taxon>
        <taxon>Viridiplantae</taxon>
        <taxon>Streptophyta</taxon>
        <taxon>Embryophyta</taxon>
        <taxon>Tracheophyta</taxon>
        <taxon>Spermatophyta</taxon>
        <taxon>Magnoliopsida</taxon>
        <taxon>Liliopsida</taxon>
        <taxon>Poales</taxon>
        <taxon>Poaceae</taxon>
        <taxon>PACMAD clade</taxon>
        <taxon>Panicoideae</taxon>
        <taxon>Panicodae</taxon>
        <taxon>Paniceae</taxon>
        <taxon>Dichantheliinae</taxon>
        <taxon>Dichanthelium</taxon>
    </lineage>
</organism>
<dbReference type="InterPro" id="IPR049172">
    <property type="entry name" value="DUF6857_pln"/>
</dbReference>
<keyword evidence="4" id="KW-1185">Reference proteome</keyword>
<name>A0A1E5VDK8_9POAL</name>
<feature type="compositionally biased region" description="Polar residues" evidence="1">
    <location>
        <begin position="77"/>
        <end position="87"/>
    </location>
</feature>
<evidence type="ECO:0000256" key="1">
    <source>
        <dbReference type="SAM" id="MobiDB-lite"/>
    </source>
</evidence>
<evidence type="ECO:0000313" key="4">
    <source>
        <dbReference type="Proteomes" id="UP000095767"/>
    </source>
</evidence>
<dbReference type="AlphaFoldDB" id="A0A1E5VDK8"/>
<evidence type="ECO:0000259" key="2">
    <source>
        <dbReference type="Pfam" id="PF21647"/>
    </source>
</evidence>
<feature type="compositionally biased region" description="Low complexity" evidence="1">
    <location>
        <begin position="22"/>
        <end position="38"/>
    </location>
</feature>
<dbReference type="STRING" id="888268.A0A1E5VDK8"/>
<sequence length="474" mass="50413">MDRAKKPKSNLASQRRFELLDLNKSSSSLNMSTSSLRSIGEETRKSGAVVQASRRATTVRFAPPPLSSAAAVLTKADSGSVSHSQQEMARPATASGARPGSASGPRCRTSAGRLPEPGPKAMRRSWGRTGGVDAKEKGSGNPVAAKVVAKTHSRSSSAPRRLPRPEEKQKPLPRRGTKIITTSRTETNPDTSPKTEMEGSRSPPDIARKNTKAPNSVPLKNIDMVSPLKRTSVTTIGASWDSLPSDLQSLGMEIMGYRDGAEAAAAEALKEASAAEILLQCLRAFADLTSAVAELSPQQTVDEFLLLHEALTSSMAAAAPRDGKEDGHAGDWLRAAVSSFSTDLARFCLYSAPLPKNSGVFASPTHTPPLPQTGRAATDGEACPKESWLEAARRGLGEEMRAWFLGHVERLLDGDVAGTLGQLKRVNDWLDAVGLGPESEAVERVRKKIYGYLLDHVESAVVALNGGVAAGRRK</sequence>
<dbReference type="EMBL" id="LWDX02043105">
    <property type="protein sequence ID" value="OEL23232.1"/>
    <property type="molecule type" value="Genomic_DNA"/>
</dbReference>
<feature type="region of interest" description="Disordered" evidence="1">
    <location>
        <begin position="362"/>
        <end position="381"/>
    </location>
</feature>
<dbReference type="Proteomes" id="UP000095767">
    <property type="component" value="Unassembled WGS sequence"/>
</dbReference>
<gene>
    <name evidence="3" type="ORF">BAE44_0015749</name>
</gene>
<comment type="caution">
    <text evidence="3">The sequence shown here is derived from an EMBL/GenBank/DDBJ whole genome shotgun (WGS) entry which is preliminary data.</text>
</comment>
<feature type="region of interest" description="Disordered" evidence="1">
    <location>
        <begin position="21"/>
        <end position="56"/>
    </location>
</feature>
<feature type="compositionally biased region" description="Polar residues" evidence="1">
    <location>
        <begin position="179"/>
        <end position="192"/>
    </location>
</feature>
<accession>A0A1E5VDK8</accession>
<dbReference type="InterPro" id="IPR010341">
    <property type="entry name" value="DUF936_pln"/>
</dbReference>
<feature type="domain" description="DUF6857" evidence="2">
    <location>
        <begin position="230"/>
        <end position="463"/>
    </location>
</feature>
<evidence type="ECO:0000313" key="3">
    <source>
        <dbReference type="EMBL" id="OEL23232.1"/>
    </source>
</evidence>
<dbReference type="PANTHER" id="PTHR31928">
    <property type="entry name" value="EXPRESSED PROTEIN"/>
    <property type="match status" value="1"/>
</dbReference>
<proteinExistence type="predicted"/>
<dbReference type="OrthoDB" id="1908057at2759"/>
<reference evidence="3 4" key="1">
    <citation type="submission" date="2016-09" db="EMBL/GenBank/DDBJ databases">
        <title>The draft genome of Dichanthelium oligosanthes: A C3 panicoid grass species.</title>
        <authorList>
            <person name="Studer A.J."/>
            <person name="Schnable J.C."/>
            <person name="Brutnell T.P."/>
        </authorList>
    </citation>
    <scope>NUCLEOTIDE SEQUENCE [LARGE SCALE GENOMIC DNA]</scope>
    <source>
        <strain evidence="4">cv. Kellogg 1175</strain>
        <tissue evidence="3">Leaf</tissue>
    </source>
</reference>
<protein>
    <recommendedName>
        <fullName evidence="2">DUF6857 domain-containing protein</fullName>
    </recommendedName>
</protein>
<dbReference type="Pfam" id="PF21647">
    <property type="entry name" value="DUF6857"/>
    <property type="match status" value="1"/>
</dbReference>
<feature type="region of interest" description="Disordered" evidence="1">
    <location>
        <begin position="73"/>
        <end position="219"/>
    </location>
</feature>
<dbReference type="PANTHER" id="PTHR31928:SF17">
    <property type="entry name" value="OS11G0265300 PROTEIN"/>
    <property type="match status" value="1"/>
</dbReference>